<keyword evidence="8" id="KW-0238">DNA-binding</keyword>
<dbReference type="Pfam" id="PF13912">
    <property type="entry name" value="zf-C2H2_6"/>
    <property type="match status" value="1"/>
</dbReference>
<reference evidence="13" key="4">
    <citation type="submission" date="2025-08" db="UniProtKB">
        <authorList>
            <consortium name="Ensembl"/>
        </authorList>
    </citation>
    <scope>IDENTIFICATION</scope>
</reference>
<feature type="domain" description="C2H2-type" evidence="12">
    <location>
        <begin position="183"/>
        <end position="210"/>
    </location>
</feature>
<dbReference type="FunFam" id="3.30.160.60:FF:001498">
    <property type="entry name" value="Zinc finger protein 404"/>
    <property type="match status" value="2"/>
</dbReference>
<protein>
    <recommendedName>
        <fullName evidence="12">C2H2-type domain-containing protein</fullName>
    </recommendedName>
</protein>
<dbReference type="GO" id="GO:0003700">
    <property type="term" value="F:DNA-binding transcription factor activity"/>
    <property type="evidence" value="ECO:0007669"/>
    <property type="project" value="TreeGrafter"/>
</dbReference>
<comment type="subcellular location">
    <subcellularLocation>
        <location evidence="1">Nucleus</location>
    </subcellularLocation>
</comment>
<feature type="domain" description="C2H2-type" evidence="12">
    <location>
        <begin position="239"/>
        <end position="263"/>
    </location>
</feature>
<name>A0A4W4GGH5_ELEEL</name>
<dbReference type="InterPro" id="IPR036236">
    <property type="entry name" value="Znf_C2H2_sf"/>
</dbReference>
<dbReference type="GeneTree" id="ENSGT01150000286939"/>
<proteinExistence type="inferred from homology"/>
<dbReference type="GO" id="GO:0000978">
    <property type="term" value="F:RNA polymerase II cis-regulatory region sequence-specific DNA binding"/>
    <property type="evidence" value="ECO:0007669"/>
    <property type="project" value="TreeGrafter"/>
</dbReference>
<dbReference type="FunFam" id="3.30.160.60:FF:000624">
    <property type="entry name" value="zinc finger protein 697"/>
    <property type="match status" value="1"/>
</dbReference>
<dbReference type="AlphaFoldDB" id="A0A4W4GGH5"/>
<evidence type="ECO:0000256" key="2">
    <source>
        <dbReference type="ARBA" id="ARBA00006991"/>
    </source>
</evidence>
<feature type="domain" description="C2H2-type" evidence="12">
    <location>
        <begin position="132"/>
        <end position="159"/>
    </location>
</feature>
<evidence type="ECO:0000313" key="13">
    <source>
        <dbReference type="Ensembl" id="ENSEEEP00000037174.2"/>
    </source>
</evidence>
<evidence type="ECO:0000256" key="1">
    <source>
        <dbReference type="ARBA" id="ARBA00004123"/>
    </source>
</evidence>
<keyword evidence="9" id="KW-0804">Transcription</keyword>
<reference evidence="13" key="3">
    <citation type="submission" date="2020-05" db="EMBL/GenBank/DDBJ databases">
        <title>Electrophorus electricus (electric eel) genome, fEleEle1, primary haplotype.</title>
        <authorList>
            <person name="Myers G."/>
            <person name="Meyer A."/>
            <person name="Fedrigo O."/>
            <person name="Formenti G."/>
            <person name="Rhie A."/>
            <person name="Tracey A."/>
            <person name="Sims Y."/>
            <person name="Jarvis E.D."/>
        </authorList>
    </citation>
    <scope>NUCLEOTIDE SEQUENCE [LARGE SCALE GENOMIC DNA]</scope>
</reference>
<evidence type="ECO:0000256" key="3">
    <source>
        <dbReference type="ARBA" id="ARBA00022723"/>
    </source>
</evidence>
<evidence type="ECO:0000313" key="14">
    <source>
        <dbReference type="Proteomes" id="UP000314983"/>
    </source>
</evidence>
<dbReference type="PROSITE" id="PS00028">
    <property type="entry name" value="ZINC_FINGER_C2H2_1"/>
    <property type="match status" value="7"/>
</dbReference>
<dbReference type="Proteomes" id="UP000314983">
    <property type="component" value="Chromosome 20"/>
</dbReference>
<reference evidence="14" key="1">
    <citation type="journal article" date="2014" name="Science">
        <title>Nonhuman genetics. Genomic basis for the convergent evolution of electric organs.</title>
        <authorList>
            <person name="Gallant J.R."/>
            <person name="Traeger L.L."/>
            <person name="Volkening J.D."/>
            <person name="Moffett H."/>
            <person name="Chen P.H."/>
            <person name="Novina C.D."/>
            <person name="Phillips G.N.Jr."/>
            <person name="Anand R."/>
            <person name="Wells G.B."/>
            <person name="Pinch M."/>
            <person name="Guth R."/>
            <person name="Unguez G.A."/>
            <person name="Albert J.S."/>
            <person name="Zakon H.H."/>
            <person name="Samanta M.P."/>
            <person name="Sussman M.R."/>
        </authorList>
    </citation>
    <scope>NUCLEOTIDE SEQUENCE [LARGE SCALE GENOMIC DNA]</scope>
</reference>
<dbReference type="FunFam" id="3.30.160.60:FF:000322">
    <property type="entry name" value="GDNF-inducible zinc finger protein 1"/>
    <property type="match status" value="1"/>
</dbReference>
<dbReference type="Gene3D" id="3.30.160.60">
    <property type="entry name" value="Classic Zinc Finger"/>
    <property type="match status" value="8"/>
</dbReference>
<keyword evidence="3" id="KW-0479">Metal-binding</keyword>
<accession>A0A4W4GGH5</accession>
<feature type="domain" description="C2H2-type" evidence="12">
    <location>
        <begin position="211"/>
        <end position="238"/>
    </location>
</feature>
<evidence type="ECO:0000256" key="7">
    <source>
        <dbReference type="ARBA" id="ARBA00023015"/>
    </source>
</evidence>
<keyword evidence="6" id="KW-0862">Zinc</keyword>
<dbReference type="SMART" id="SM00355">
    <property type="entry name" value="ZnF_C2H2"/>
    <property type="match status" value="7"/>
</dbReference>
<sequence length="339" mass="38989">NVKVEFCTLQQDSESQELFNDPLSPCKMQGEGTPENHLVGLTDGQGPSSRCNMESDGFSQAKTHLQNQPPERAFVCEYCGKPFRNRGQLKQHRAVHQKERPRPYCCDFCGKCYSYAQVLEVHRRTHTGERPFHCKFCGRRFNQKGHLKDHERIHTGEKPFICPVCGKCFIQSSQVLLKQGRLYRCKLCGKSFRYPKSLTVHLRTHTGEKPYCCKFCGKGFSQKGHCNEHERIHTGEKPYTCPLCGKGFVQSTPLKSHIQRPFHCSVCGKTFKLKNHLKDHERTHTGDKRDSESVLLGLLNMYAPFYCLKFHGFKSCSVLCQVPGHGLYCQMRDCFCFMF</sequence>
<feature type="domain" description="C2H2-type" evidence="12">
    <location>
        <begin position="104"/>
        <end position="131"/>
    </location>
</feature>
<dbReference type="PANTHER" id="PTHR24390:SF237">
    <property type="entry name" value="FI23536P1-RELATED"/>
    <property type="match status" value="1"/>
</dbReference>
<dbReference type="Pfam" id="PF00096">
    <property type="entry name" value="zf-C2H2"/>
    <property type="match status" value="4"/>
</dbReference>
<evidence type="ECO:0000256" key="10">
    <source>
        <dbReference type="ARBA" id="ARBA00023242"/>
    </source>
</evidence>
<keyword evidence="14" id="KW-1185">Reference proteome</keyword>
<comment type="similarity">
    <text evidence="2">Belongs to the krueppel C2H2-type zinc-finger protein family.</text>
</comment>
<reference evidence="13" key="5">
    <citation type="submission" date="2025-09" db="UniProtKB">
        <authorList>
            <consortium name="Ensembl"/>
        </authorList>
    </citation>
    <scope>IDENTIFICATION</scope>
</reference>
<dbReference type="Ensembl" id="ENSEEET00000037609.2">
    <property type="protein sequence ID" value="ENSEEEP00000037174.2"/>
    <property type="gene ID" value="ENSEEEG00000017665.2"/>
</dbReference>
<dbReference type="FunFam" id="3.30.160.60:FF:001325">
    <property type="entry name" value="zinc finger protein 200"/>
    <property type="match status" value="1"/>
</dbReference>
<dbReference type="GO" id="GO:0005634">
    <property type="term" value="C:nucleus"/>
    <property type="evidence" value="ECO:0007669"/>
    <property type="project" value="UniProtKB-SubCell"/>
</dbReference>
<keyword evidence="5 11" id="KW-0863">Zinc-finger</keyword>
<keyword evidence="7" id="KW-0805">Transcription regulation</keyword>
<dbReference type="FunFam" id="3.30.160.60:FF:002343">
    <property type="entry name" value="Zinc finger protein 33A"/>
    <property type="match status" value="1"/>
</dbReference>
<dbReference type="GO" id="GO:0006357">
    <property type="term" value="P:regulation of transcription by RNA polymerase II"/>
    <property type="evidence" value="ECO:0007669"/>
    <property type="project" value="TreeGrafter"/>
</dbReference>
<dbReference type="FunFam" id="3.30.160.60:FF:000145">
    <property type="entry name" value="Zinc finger protein 574"/>
    <property type="match status" value="1"/>
</dbReference>
<dbReference type="SUPFAM" id="SSF57667">
    <property type="entry name" value="beta-beta-alpha zinc fingers"/>
    <property type="match status" value="5"/>
</dbReference>
<evidence type="ECO:0000256" key="6">
    <source>
        <dbReference type="ARBA" id="ARBA00022833"/>
    </source>
</evidence>
<keyword evidence="10" id="KW-0539">Nucleus</keyword>
<feature type="domain" description="C2H2-type" evidence="12">
    <location>
        <begin position="262"/>
        <end position="289"/>
    </location>
</feature>
<evidence type="ECO:0000259" key="12">
    <source>
        <dbReference type="PROSITE" id="PS50157"/>
    </source>
</evidence>
<dbReference type="InterPro" id="IPR013087">
    <property type="entry name" value="Znf_C2H2_type"/>
</dbReference>
<dbReference type="PANTHER" id="PTHR24390">
    <property type="entry name" value="ZINC FINGER PROTEIN"/>
    <property type="match status" value="1"/>
</dbReference>
<evidence type="ECO:0000256" key="5">
    <source>
        <dbReference type="ARBA" id="ARBA00022771"/>
    </source>
</evidence>
<evidence type="ECO:0000256" key="8">
    <source>
        <dbReference type="ARBA" id="ARBA00023125"/>
    </source>
</evidence>
<dbReference type="GO" id="GO:0008270">
    <property type="term" value="F:zinc ion binding"/>
    <property type="evidence" value="ECO:0007669"/>
    <property type="project" value="UniProtKB-KW"/>
</dbReference>
<feature type="domain" description="C2H2-type" evidence="12">
    <location>
        <begin position="74"/>
        <end position="101"/>
    </location>
</feature>
<organism evidence="13 14">
    <name type="scientific">Electrophorus electricus</name>
    <name type="common">Electric eel</name>
    <name type="synonym">Gymnotus electricus</name>
    <dbReference type="NCBI Taxonomy" id="8005"/>
    <lineage>
        <taxon>Eukaryota</taxon>
        <taxon>Metazoa</taxon>
        <taxon>Chordata</taxon>
        <taxon>Craniata</taxon>
        <taxon>Vertebrata</taxon>
        <taxon>Euteleostomi</taxon>
        <taxon>Actinopterygii</taxon>
        <taxon>Neopterygii</taxon>
        <taxon>Teleostei</taxon>
        <taxon>Ostariophysi</taxon>
        <taxon>Gymnotiformes</taxon>
        <taxon>Gymnotoidei</taxon>
        <taxon>Gymnotidae</taxon>
        <taxon>Electrophorus</taxon>
    </lineage>
</organism>
<dbReference type="PROSITE" id="PS50157">
    <property type="entry name" value="ZINC_FINGER_C2H2_2"/>
    <property type="match status" value="7"/>
</dbReference>
<evidence type="ECO:0000256" key="11">
    <source>
        <dbReference type="PROSITE-ProRule" id="PRU00042"/>
    </source>
</evidence>
<evidence type="ECO:0000256" key="9">
    <source>
        <dbReference type="ARBA" id="ARBA00023163"/>
    </source>
</evidence>
<reference evidence="14" key="2">
    <citation type="journal article" date="2017" name="Sci. Adv.">
        <title>A tail of two voltages: Proteomic comparison of the three electric organs of the electric eel.</title>
        <authorList>
            <person name="Traeger L.L."/>
            <person name="Sabat G."/>
            <person name="Barrett-Wilt G.A."/>
            <person name="Wells G.B."/>
            <person name="Sussman M.R."/>
        </authorList>
    </citation>
    <scope>NUCLEOTIDE SEQUENCE [LARGE SCALE GENOMIC DNA]</scope>
</reference>
<keyword evidence="4" id="KW-0677">Repeat</keyword>
<evidence type="ECO:0000256" key="4">
    <source>
        <dbReference type="ARBA" id="ARBA00022737"/>
    </source>
</evidence>
<dbReference type="FunFam" id="3.30.160.60:FF:000446">
    <property type="entry name" value="Zinc finger protein"/>
    <property type="match status" value="1"/>
</dbReference>